<evidence type="ECO:0000313" key="3">
    <source>
        <dbReference type="EMBL" id="GFN45934.1"/>
    </source>
</evidence>
<dbReference type="GO" id="GO:0016020">
    <property type="term" value="C:membrane"/>
    <property type="evidence" value="ECO:0007669"/>
    <property type="project" value="InterPro"/>
</dbReference>
<feature type="region of interest" description="Disordered" evidence="1">
    <location>
        <begin position="177"/>
        <end position="255"/>
    </location>
</feature>
<feature type="compositionally biased region" description="Basic and acidic residues" evidence="1">
    <location>
        <begin position="177"/>
        <end position="187"/>
    </location>
</feature>
<dbReference type="InterPro" id="IPR014161">
    <property type="entry name" value="Tol-Pal_TolA"/>
</dbReference>
<evidence type="ECO:0000256" key="1">
    <source>
        <dbReference type="SAM" id="MobiDB-lite"/>
    </source>
</evidence>
<feature type="region of interest" description="Disordered" evidence="1">
    <location>
        <begin position="60"/>
        <end position="120"/>
    </location>
</feature>
<evidence type="ECO:0000256" key="2">
    <source>
        <dbReference type="SAM" id="Phobius"/>
    </source>
</evidence>
<dbReference type="NCBIfam" id="TIGR02794">
    <property type="entry name" value="tolA_full"/>
    <property type="match status" value="1"/>
</dbReference>
<dbReference type="AlphaFoldDB" id="A0A6L2ZNG3"/>
<dbReference type="RefSeq" id="WP_176487706.1">
    <property type="nucleotide sequence ID" value="NZ_BLXO01000002.1"/>
</dbReference>
<name>A0A6L2ZNG3_9ENTR</name>
<dbReference type="GO" id="GO:0043213">
    <property type="term" value="P:bacteriocin transport"/>
    <property type="evidence" value="ECO:0007669"/>
    <property type="project" value="InterPro"/>
</dbReference>
<accession>A0A6L2ZNG3</accession>
<feature type="transmembrane region" description="Helical" evidence="2">
    <location>
        <begin position="12"/>
        <end position="33"/>
    </location>
</feature>
<keyword evidence="2" id="KW-1133">Transmembrane helix</keyword>
<sequence>MAKTTQQSDKLNLAVIISVILHVILIACFIWGYRLQHADMAGTNASAGVMDAVMVDTSATAPVDRRQNTPSTDAKNKKKTELQAEELQQKKIAERQRQQDLEDERRRTQQNVAKMAEEQQKKLAEQQKQLAMQQKLAIEAIEKAKIEQKKAEATAAQAKAEADKMLNAAAAAREKAAEAKKEADSAAKKQAAAKKMENDTKQKAVAEAAKRKLETDSTKATEVDNLLDDLASSKNTPNQGEKVATNESGVKKSGASGADINSYLGQITAAIQSRFYDADLYKGRTCDLRIKLAPEGGLISVVAEGGDSALCQAAIAAAKQAKIPKPPSDDVYQVFKNASLVFKPQ</sequence>
<gene>
    <name evidence="3" type="primary">tolA</name>
    <name evidence="3" type="ORF">RINTU1_13200</name>
</gene>
<feature type="compositionally biased region" description="Basic and acidic residues" evidence="1">
    <location>
        <begin position="79"/>
        <end position="107"/>
    </location>
</feature>
<organism evidence="3 4">
    <name type="scientific">Candidatus Regiella insecticola</name>
    <dbReference type="NCBI Taxonomy" id="138073"/>
    <lineage>
        <taxon>Bacteria</taxon>
        <taxon>Pseudomonadati</taxon>
        <taxon>Pseudomonadota</taxon>
        <taxon>Gammaproteobacteria</taxon>
        <taxon>Enterobacterales</taxon>
        <taxon>Enterobacteriaceae</taxon>
        <taxon>aphid secondary symbionts</taxon>
        <taxon>Candidatus Regiella</taxon>
    </lineage>
</organism>
<keyword evidence="2" id="KW-0472">Membrane</keyword>
<dbReference type="GO" id="GO:0019534">
    <property type="term" value="F:toxin transmembrane transporter activity"/>
    <property type="evidence" value="ECO:0007669"/>
    <property type="project" value="InterPro"/>
</dbReference>
<dbReference type="PROSITE" id="PS51257">
    <property type="entry name" value="PROKAR_LIPOPROTEIN"/>
    <property type="match status" value="1"/>
</dbReference>
<evidence type="ECO:0000313" key="4">
    <source>
        <dbReference type="Proteomes" id="UP000504714"/>
    </source>
</evidence>
<dbReference type="SUPFAM" id="SSF74653">
    <property type="entry name" value="TolA/TonB C-terminal domain"/>
    <property type="match status" value="1"/>
</dbReference>
<comment type="caution">
    <text evidence="3">The sequence shown here is derived from an EMBL/GenBank/DDBJ whole genome shotgun (WGS) entry which is preliminary data.</text>
</comment>
<dbReference type="Pfam" id="PF06519">
    <property type="entry name" value="TolA"/>
    <property type="match status" value="1"/>
</dbReference>
<reference evidence="3 4" key="1">
    <citation type="submission" date="2020-06" db="EMBL/GenBank/DDBJ databases">
        <title>The genome sequence of Candidatus Regiella insecticola strain Tut.</title>
        <authorList>
            <person name="Nikoh N."/>
            <person name="Tsuchida T."/>
            <person name="Koga R."/>
            <person name="Oshima K."/>
            <person name="Hattori M."/>
            <person name="Fukatsu T."/>
        </authorList>
    </citation>
    <scope>NUCLEOTIDE SEQUENCE [LARGE SCALE GENOMIC DNA]</scope>
    <source>
        <strain evidence="3 4">Tut</strain>
    </source>
</reference>
<dbReference type="Gene3D" id="3.30.1150.10">
    <property type="match status" value="1"/>
</dbReference>
<proteinExistence type="predicted"/>
<dbReference type="Proteomes" id="UP000504714">
    <property type="component" value="Unassembled WGS sequence"/>
</dbReference>
<protein>
    <submittedName>
        <fullName evidence="3">Tol protein A</fullName>
    </submittedName>
</protein>
<keyword evidence="2" id="KW-0812">Transmembrane</keyword>
<feature type="compositionally biased region" description="Basic and acidic residues" evidence="1">
    <location>
        <begin position="194"/>
        <end position="222"/>
    </location>
</feature>
<dbReference type="EMBL" id="BLXO01000002">
    <property type="protein sequence ID" value="GFN45934.1"/>
    <property type="molecule type" value="Genomic_DNA"/>
</dbReference>